<feature type="compositionally biased region" description="Acidic residues" evidence="2">
    <location>
        <begin position="137"/>
        <end position="148"/>
    </location>
</feature>
<dbReference type="EMBL" id="HBUF01110442">
    <property type="protein sequence ID" value="CAG6640047.1"/>
    <property type="molecule type" value="Transcribed_RNA"/>
</dbReference>
<dbReference type="EMBL" id="HBUF01110441">
    <property type="protein sequence ID" value="CAG6640046.1"/>
    <property type="molecule type" value="Transcribed_RNA"/>
</dbReference>
<feature type="region of interest" description="Disordered" evidence="2">
    <location>
        <begin position="118"/>
        <end position="159"/>
    </location>
</feature>
<dbReference type="PANTHER" id="PTHR12398:SF20">
    <property type="entry name" value="PROTEIN PHOSPHATASE 1 REGULATORY INHIBITOR SUBUNIT 2"/>
    <property type="match status" value="1"/>
</dbReference>
<dbReference type="EMBL" id="HBUF01110440">
    <property type="protein sequence ID" value="CAG6640045.1"/>
    <property type="molecule type" value="Transcribed_RNA"/>
</dbReference>
<name>A0A8D8R011_9HEMI</name>
<dbReference type="AlphaFoldDB" id="A0A8D8R011"/>
<feature type="compositionally biased region" description="Low complexity" evidence="2">
    <location>
        <begin position="191"/>
        <end position="207"/>
    </location>
</feature>
<reference evidence="3" key="1">
    <citation type="submission" date="2021-05" db="EMBL/GenBank/DDBJ databases">
        <authorList>
            <person name="Alioto T."/>
            <person name="Alioto T."/>
            <person name="Gomez Garrido J."/>
        </authorList>
    </citation>
    <scope>NUCLEOTIDE SEQUENCE</scope>
</reference>
<dbReference type="EMBL" id="HBUF01174571">
    <property type="protein sequence ID" value="CAG6653633.1"/>
    <property type="molecule type" value="Transcribed_RNA"/>
</dbReference>
<dbReference type="Pfam" id="PF04979">
    <property type="entry name" value="IPP-2"/>
    <property type="match status" value="1"/>
</dbReference>
<dbReference type="EMBL" id="HBUF01174570">
    <property type="protein sequence ID" value="CAG6653631.1"/>
    <property type="molecule type" value="Transcribed_RNA"/>
</dbReference>
<proteinExistence type="inferred from homology"/>
<dbReference type="GO" id="GO:0009966">
    <property type="term" value="P:regulation of signal transduction"/>
    <property type="evidence" value="ECO:0007669"/>
    <property type="project" value="InterPro"/>
</dbReference>
<feature type="region of interest" description="Disordered" evidence="2">
    <location>
        <begin position="179"/>
        <end position="207"/>
    </location>
</feature>
<dbReference type="EMBL" id="HBUF01174573">
    <property type="protein sequence ID" value="CAG6653637.1"/>
    <property type="molecule type" value="Transcribed_RNA"/>
</dbReference>
<evidence type="ECO:0000313" key="3">
    <source>
        <dbReference type="EMBL" id="CAG6640047.1"/>
    </source>
</evidence>
<dbReference type="EMBL" id="HBUF01110443">
    <property type="protein sequence ID" value="CAG6640048.1"/>
    <property type="molecule type" value="Transcribed_RNA"/>
</dbReference>
<organism evidence="3">
    <name type="scientific">Cacopsylla melanoneura</name>
    <dbReference type="NCBI Taxonomy" id="428564"/>
    <lineage>
        <taxon>Eukaryota</taxon>
        <taxon>Metazoa</taxon>
        <taxon>Ecdysozoa</taxon>
        <taxon>Arthropoda</taxon>
        <taxon>Hexapoda</taxon>
        <taxon>Insecta</taxon>
        <taxon>Pterygota</taxon>
        <taxon>Neoptera</taxon>
        <taxon>Paraneoptera</taxon>
        <taxon>Hemiptera</taxon>
        <taxon>Sternorrhyncha</taxon>
        <taxon>Psylloidea</taxon>
        <taxon>Psyllidae</taxon>
        <taxon>Psyllinae</taxon>
        <taxon>Cacopsylla</taxon>
    </lineage>
</organism>
<dbReference type="PANTHER" id="PTHR12398">
    <property type="entry name" value="PROTEIN PHOSPHATASE INHIBITOR"/>
    <property type="match status" value="1"/>
</dbReference>
<dbReference type="GO" id="GO:0004864">
    <property type="term" value="F:protein phosphatase inhibitor activity"/>
    <property type="evidence" value="ECO:0007669"/>
    <property type="project" value="InterPro"/>
</dbReference>
<dbReference type="EMBL" id="HBUF01174572">
    <property type="protein sequence ID" value="CAG6653635.1"/>
    <property type="molecule type" value="Transcribed_RNA"/>
</dbReference>
<feature type="region of interest" description="Disordered" evidence="2">
    <location>
        <begin position="1"/>
        <end position="30"/>
    </location>
</feature>
<dbReference type="InterPro" id="IPR007062">
    <property type="entry name" value="PPI-2"/>
</dbReference>
<feature type="compositionally biased region" description="Basic and acidic residues" evidence="2">
    <location>
        <begin position="118"/>
        <end position="127"/>
    </location>
</feature>
<comment type="similarity">
    <text evidence="1">Belongs to the protein phosphatase inhibitor 2 family.</text>
</comment>
<accession>A0A8D8R011</accession>
<feature type="compositionally biased region" description="Polar residues" evidence="2">
    <location>
        <begin position="16"/>
        <end position="26"/>
    </location>
</feature>
<dbReference type="Gene3D" id="6.10.250.1050">
    <property type="match status" value="2"/>
</dbReference>
<protein>
    <submittedName>
        <fullName evidence="3">Protein phosphatase inhibitor 2</fullName>
    </submittedName>
</protein>
<evidence type="ECO:0000256" key="2">
    <source>
        <dbReference type="SAM" id="MobiDB-lite"/>
    </source>
</evidence>
<feature type="compositionally biased region" description="Basic and acidic residues" evidence="2">
    <location>
        <begin position="149"/>
        <end position="159"/>
    </location>
</feature>
<sequence>MDVGPASSLAMESGPATVTASSSSADPTEILKKAPAKGILKNSSSFEANEQALQKKAHQMRHKSMKWDEMNILATHNPPDKDYGFMKIDEPKTPYHRHLSEDEDETDAVDAVDLAERLKSSIVEKPRKLSTSSVELPPDESDDEEEETPEAKAARLEFDKKRKSHYNEFYAAKLARKLMEEEDDVEDENKSTSTPAEASPSTSSSTS</sequence>
<evidence type="ECO:0000256" key="1">
    <source>
        <dbReference type="ARBA" id="ARBA00005472"/>
    </source>
</evidence>